<dbReference type="InterPro" id="IPR053211">
    <property type="entry name" value="DNA_repair-toleration"/>
</dbReference>
<dbReference type="Pfam" id="PF08263">
    <property type="entry name" value="LRRNT_2"/>
    <property type="match status" value="1"/>
</dbReference>
<evidence type="ECO:0000256" key="2">
    <source>
        <dbReference type="ARBA" id="ARBA00022729"/>
    </source>
</evidence>
<dbReference type="PANTHER" id="PTHR48060">
    <property type="entry name" value="DNA DAMAGE-REPAIR/TOLERATION PROTEIN DRT100"/>
    <property type="match status" value="1"/>
</dbReference>
<dbReference type="Gene3D" id="3.80.10.10">
    <property type="entry name" value="Ribonuclease Inhibitor"/>
    <property type="match status" value="1"/>
</dbReference>
<dbReference type="Proteomes" id="UP000290289">
    <property type="component" value="Chromosome 4"/>
</dbReference>
<accession>A0A498K1Y5</accession>
<dbReference type="PANTHER" id="PTHR48060:SF21">
    <property type="entry name" value="L DOMAIN-LIKE PROTEIN"/>
    <property type="match status" value="1"/>
</dbReference>
<dbReference type="InterPro" id="IPR032675">
    <property type="entry name" value="LRR_dom_sf"/>
</dbReference>
<proteinExistence type="predicted"/>
<keyword evidence="3" id="KW-0677">Repeat</keyword>
<dbReference type="EMBL" id="RDQH01000330">
    <property type="protein sequence ID" value="RXI01456.1"/>
    <property type="molecule type" value="Genomic_DNA"/>
</dbReference>
<dbReference type="InterPro" id="IPR013210">
    <property type="entry name" value="LRR_N_plant-typ"/>
</dbReference>
<evidence type="ECO:0000313" key="5">
    <source>
        <dbReference type="EMBL" id="RXI01456.1"/>
    </source>
</evidence>
<gene>
    <name evidence="5" type="ORF">DVH24_014805</name>
</gene>
<evidence type="ECO:0000313" key="6">
    <source>
        <dbReference type="Proteomes" id="UP000290289"/>
    </source>
</evidence>
<name>A0A498K1Y5_MALDO</name>
<keyword evidence="6" id="KW-1185">Reference proteome</keyword>
<organism evidence="5 6">
    <name type="scientific">Malus domestica</name>
    <name type="common">Apple</name>
    <name type="synonym">Pyrus malus</name>
    <dbReference type="NCBI Taxonomy" id="3750"/>
    <lineage>
        <taxon>Eukaryota</taxon>
        <taxon>Viridiplantae</taxon>
        <taxon>Streptophyta</taxon>
        <taxon>Embryophyta</taxon>
        <taxon>Tracheophyta</taxon>
        <taxon>Spermatophyta</taxon>
        <taxon>Magnoliopsida</taxon>
        <taxon>eudicotyledons</taxon>
        <taxon>Gunneridae</taxon>
        <taxon>Pentapetalae</taxon>
        <taxon>rosids</taxon>
        <taxon>fabids</taxon>
        <taxon>Rosales</taxon>
        <taxon>Rosaceae</taxon>
        <taxon>Amygdaloideae</taxon>
        <taxon>Maleae</taxon>
        <taxon>Malus</taxon>
    </lineage>
</organism>
<reference evidence="5 6" key="1">
    <citation type="submission" date="2018-10" db="EMBL/GenBank/DDBJ databases">
        <title>A high-quality apple genome assembly.</title>
        <authorList>
            <person name="Hu J."/>
        </authorList>
    </citation>
    <scope>NUCLEOTIDE SEQUENCE [LARGE SCALE GENOMIC DNA]</scope>
    <source>
        <strain evidence="6">cv. HFTH1</strain>
        <tissue evidence="5">Young leaf</tissue>
    </source>
</reference>
<dbReference type="AlphaFoldDB" id="A0A498K1Y5"/>
<evidence type="ECO:0000256" key="3">
    <source>
        <dbReference type="ARBA" id="ARBA00022737"/>
    </source>
</evidence>
<keyword evidence="1" id="KW-0433">Leucine-rich repeat</keyword>
<keyword evidence="2" id="KW-0732">Signal</keyword>
<evidence type="ECO:0000256" key="1">
    <source>
        <dbReference type="ARBA" id="ARBA00022614"/>
    </source>
</evidence>
<evidence type="ECO:0000259" key="4">
    <source>
        <dbReference type="Pfam" id="PF08263"/>
    </source>
</evidence>
<feature type="domain" description="Leucine-rich repeat-containing N-terminal plant-type" evidence="4">
    <location>
        <begin position="46"/>
        <end position="87"/>
    </location>
</feature>
<protein>
    <recommendedName>
        <fullName evidence="4">Leucine-rich repeat-containing N-terminal plant-type domain-containing protein</fullName>
    </recommendedName>
</protein>
<comment type="caution">
    <text evidence="5">The sequence shown here is derived from an EMBL/GenBank/DDBJ whole genome shotgun (WGS) entry which is preliminary data.</text>
</comment>
<sequence length="95" mass="10733">MLFGGLNVCIEILVHFHLSLPKTKTLFHYLILFFLIVVPLHSRCIEDEQSALLHFKKRILFNSSTSIKLISWNSSSDCCSWDGVTCSTKGACCQP</sequence>